<dbReference type="Proteomes" id="UP000184394">
    <property type="component" value="Unassembled WGS sequence"/>
</dbReference>
<dbReference type="Pfam" id="PF09346">
    <property type="entry name" value="SMI1_KNR4"/>
    <property type="match status" value="1"/>
</dbReference>
<dbReference type="RefSeq" id="WP_072951485.1">
    <property type="nucleotide sequence ID" value="NZ_FRCT01000010.1"/>
</dbReference>
<dbReference type="Gene3D" id="3.40.1580.10">
    <property type="entry name" value="SMI1/KNR4-like"/>
    <property type="match status" value="1"/>
</dbReference>
<dbReference type="InterPro" id="IPR037883">
    <property type="entry name" value="Knr4/Smi1-like_sf"/>
</dbReference>
<dbReference type="AlphaFoldDB" id="A0A1M7KWC3"/>
<dbReference type="SUPFAM" id="SSF160631">
    <property type="entry name" value="SMI1/KNR4-like"/>
    <property type="match status" value="2"/>
</dbReference>
<organism evidence="2 3">
    <name type="scientific">Ruminococcus flavefaciens</name>
    <dbReference type="NCBI Taxonomy" id="1265"/>
    <lineage>
        <taxon>Bacteria</taxon>
        <taxon>Bacillati</taxon>
        <taxon>Bacillota</taxon>
        <taxon>Clostridia</taxon>
        <taxon>Eubacteriales</taxon>
        <taxon>Oscillospiraceae</taxon>
        <taxon>Ruminococcus</taxon>
    </lineage>
</organism>
<proteinExistence type="predicted"/>
<dbReference type="EMBL" id="FRCT01000010">
    <property type="protein sequence ID" value="SHM69888.1"/>
    <property type="molecule type" value="Genomic_DNA"/>
</dbReference>
<feature type="domain" description="Knr4/Smi1-like" evidence="1">
    <location>
        <begin position="32"/>
        <end position="138"/>
    </location>
</feature>
<sequence>MSAVTEVFSRIIELSKQLHEKADWWFYEINEPVSRVEISKHEYENDIVLPEAFRECLTVSNGFMVDHCSTVGYLELDKLTCARHVTSKRQCIGWIRGCCLYYDHQNGDFFIERERYKYDLINDFCQEVLIPAEEYLKKQLSASERKYELLEKQKDNPYREYYDIVVSFMNKGNEANIDPPVSEEEIAEWEKTNNILLPESYKNWLLLANGMFFDGWDLYSLDEVAEKADTWYEEYEGEKYVFLASLTGCCDFLIGSVTTGKALELSEEYEISDGEDSLEYNLDFKIDSYRERFDISD</sequence>
<dbReference type="OrthoDB" id="1827566at2"/>
<evidence type="ECO:0000259" key="1">
    <source>
        <dbReference type="SMART" id="SM00860"/>
    </source>
</evidence>
<name>A0A1M7KWC3_RUMFL</name>
<accession>A0A1M7KWC3</accession>
<dbReference type="SMART" id="SM00860">
    <property type="entry name" value="SMI1_KNR4"/>
    <property type="match status" value="2"/>
</dbReference>
<dbReference type="InterPro" id="IPR018958">
    <property type="entry name" value="Knr4/Smi1-like_dom"/>
</dbReference>
<gene>
    <name evidence="2" type="ORF">SAMN04487860_11088</name>
</gene>
<feature type="domain" description="Knr4/Smi1-like" evidence="1">
    <location>
        <begin position="180"/>
        <end position="292"/>
    </location>
</feature>
<reference evidence="2 3" key="1">
    <citation type="submission" date="2016-11" db="EMBL/GenBank/DDBJ databases">
        <authorList>
            <person name="Jaros S."/>
            <person name="Januszkiewicz K."/>
            <person name="Wedrychowicz H."/>
        </authorList>
    </citation>
    <scope>NUCLEOTIDE SEQUENCE [LARGE SCALE GENOMIC DNA]</scope>
    <source>
        <strain evidence="2 3">Y1</strain>
    </source>
</reference>
<evidence type="ECO:0000313" key="3">
    <source>
        <dbReference type="Proteomes" id="UP000184394"/>
    </source>
</evidence>
<evidence type="ECO:0000313" key="2">
    <source>
        <dbReference type="EMBL" id="SHM69888.1"/>
    </source>
</evidence>
<protein>
    <submittedName>
        <fullName evidence="2">SMI1 / KNR4 family (SUKH-1)</fullName>
    </submittedName>
</protein>